<gene>
    <name evidence="1" type="ORF">SAMN04515678_101487</name>
</gene>
<dbReference type="RefSeq" id="WP_149754275.1">
    <property type="nucleotide sequence ID" value="NZ_FOMS01000001.1"/>
</dbReference>
<reference evidence="1 2" key="1">
    <citation type="submission" date="2016-10" db="EMBL/GenBank/DDBJ databases">
        <authorList>
            <person name="Varghese N."/>
            <person name="Submissions S."/>
        </authorList>
    </citation>
    <scope>NUCLEOTIDE SEQUENCE [LARGE SCALE GENOMIC DNA]</scope>
    <source>
        <strain evidence="2">YIM D21,KCTC 23444,ACCC 10710</strain>
    </source>
</reference>
<dbReference type="AlphaFoldDB" id="A0A1I1TBW3"/>
<keyword evidence="2" id="KW-1185">Reference proteome</keyword>
<proteinExistence type="predicted"/>
<accession>A0A1I1TBW3</accession>
<protein>
    <submittedName>
        <fullName evidence="1">Phage tail tape measure protein, lambda family</fullName>
    </submittedName>
</protein>
<organism evidence="1 2">
    <name type="scientific">Roseivivax sediminis</name>
    <dbReference type="NCBI Taxonomy" id="936889"/>
    <lineage>
        <taxon>Bacteria</taxon>
        <taxon>Pseudomonadati</taxon>
        <taxon>Pseudomonadota</taxon>
        <taxon>Alphaproteobacteria</taxon>
        <taxon>Rhodobacterales</taxon>
        <taxon>Roseobacteraceae</taxon>
        <taxon>Roseivivax</taxon>
    </lineage>
</organism>
<dbReference type="OrthoDB" id="8448547at2"/>
<evidence type="ECO:0000313" key="1">
    <source>
        <dbReference type="EMBL" id="SFD53803.1"/>
    </source>
</evidence>
<name>A0A1I1TBW3_9RHOB</name>
<sequence length="218" mass="22892">MTDFDGLDEEIEALEASMAGAGTMASAFHGEMERIRATFEQSSAGARRFENAMSRGVSRAIDGVVLDGMKLSDALRTVAQSMIDASWRAAVKPVADHFGGMIRQGVGSIFGDFAPFAKGGAFTQGRVTPFANGGIVSQATAFPMRGGTGLMGEAGPEAIMPLTRGSDGRLGVRAEGGGDQPVSVVMNITTPDVEGFRRSQTQIAAQMGRMLARGQRNR</sequence>
<dbReference type="EMBL" id="FOMS01000001">
    <property type="protein sequence ID" value="SFD53803.1"/>
    <property type="molecule type" value="Genomic_DNA"/>
</dbReference>
<evidence type="ECO:0000313" key="2">
    <source>
        <dbReference type="Proteomes" id="UP000325289"/>
    </source>
</evidence>
<dbReference type="Proteomes" id="UP000325289">
    <property type="component" value="Unassembled WGS sequence"/>
</dbReference>